<evidence type="ECO:0000256" key="1">
    <source>
        <dbReference type="ARBA" id="ARBA00000677"/>
    </source>
</evidence>
<dbReference type="PROSITE" id="PS00760">
    <property type="entry name" value="SPASE_I_2"/>
    <property type="match status" value="1"/>
</dbReference>
<comment type="similarity">
    <text evidence="4 12">Belongs to the peptidase S26 family.</text>
</comment>
<dbReference type="NCBIfam" id="TIGR02227">
    <property type="entry name" value="sigpep_I_bact"/>
    <property type="match status" value="1"/>
</dbReference>
<dbReference type="PROSITE" id="PS00501">
    <property type="entry name" value="SPASE_I_1"/>
    <property type="match status" value="1"/>
</dbReference>
<dbReference type="PROSITE" id="PS00761">
    <property type="entry name" value="SPASE_I_3"/>
    <property type="match status" value="1"/>
</dbReference>
<evidence type="ECO:0000259" key="13">
    <source>
        <dbReference type="Pfam" id="PF10502"/>
    </source>
</evidence>
<dbReference type="PANTHER" id="PTHR43390:SF1">
    <property type="entry name" value="CHLOROPLAST PROCESSING PEPTIDASE"/>
    <property type="match status" value="1"/>
</dbReference>
<comment type="catalytic activity">
    <reaction evidence="1 12">
        <text>Cleavage of hydrophobic, N-terminal signal or leader sequences from secreted and periplasmic proteins.</text>
        <dbReference type="EC" id="3.4.21.89"/>
    </reaction>
</comment>
<dbReference type="InterPro" id="IPR000223">
    <property type="entry name" value="Pept_S26A_signal_pept_1"/>
</dbReference>
<evidence type="ECO:0000256" key="6">
    <source>
        <dbReference type="ARBA" id="ARBA00022670"/>
    </source>
</evidence>
<dbReference type="PANTHER" id="PTHR43390">
    <property type="entry name" value="SIGNAL PEPTIDASE I"/>
    <property type="match status" value="1"/>
</dbReference>
<keyword evidence="7 12" id="KW-0812">Transmembrane</keyword>
<feature type="active site" evidence="11">
    <location>
        <position position="77"/>
    </location>
</feature>
<evidence type="ECO:0000256" key="5">
    <source>
        <dbReference type="ARBA" id="ARBA00022475"/>
    </source>
</evidence>
<feature type="transmembrane region" description="Helical" evidence="12">
    <location>
        <begin position="6"/>
        <end position="27"/>
    </location>
</feature>
<dbReference type="OrthoDB" id="9802919at2"/>
<dbReference type="InterPro" id="IPR019533">
    <property type="entry name" value="Peptidase_S26"/>
</dbReference>
<dbReference type="Proteomes" id="UP000286317">
    <property type="component" value="Unassembled WGS sequence"/>
</dbReference>
<feature type="domain" description="Peptidase S26" evidence="13">
    <location>
        <begin position="5"/>
        <end position="174"/>
    </location>
</feature>
<keyword evidence="10 12" id="KW-0472">Membrane</keyword>
<dbReference type="RefSeq" id="WP_119586124.1">
    <property type="nucleotide sequence ID" value="NZ_JAWVBH010000001.1"/>
</dbReference>
<evidence type="ECO:0000256" key="11">
    <source>
        <dbReference type="PIRSR" id="PIRSR600223-1"/>
    </source>
</evidence>
<evidence type="ECO:0000313" key="14">
    <source>
        <dbReference type="EMBL" id="RIN01729.1"/>
    </source>
</evidence>
<evidence type="ECO:0000256" key="7">
    <source>
        <dbReference type="ARBA" id="ARBA00022692"/>
    </source>
</evidence>
<dbReference type="GO" id="GO:0004252">
    <property type="term" value="F:serine-type endopeptidase activity"/>
    <property type="evidence" value="ECO:0007669"/>
    <property type="project" value="InterPro"/>
</dbReference>
<comment type="caution">
    <text evidence="14">The sequence shown here is derived from an EMBL/GenBank/DDBJ whole genome shotgun (WGS) entry which is preliminary data.</text>
</comment>
<dbReference type="InterPro" id="IPR036286">
    <property type="entry name" value="LexA/Signal_pep-like_sf"/>
</dbReference>
<protein>
    <recommendedName>
        <fullName evidence="12">Signal peptidase I</fullName>
        <ecNumber evidence="12">3.4.21.89</ecNumber>
    </recommendedName>
</protein>
<dbReference type="GO" id="GO:0009003">
    <property type="term" value="F:signal peptidase activity"/>
    <property type="evidence" value="ECO:0007669"/>
    <property type="project" value="UniProtKB-EC"/>
</dbReference>
<keyword evidence="15" id="KW-1185">Reference proteome</keyword>
<dbReference type="GO" id="GO:0005886">
    <property type="term" value="C:plasma membrane"/>
    <property type="evidence" value="ECO:0007669"/>
    <property type="project" value="UniProtKB-SubCell"/>
</dbReference>
<evidence type="ECO:0000256" key="8">
    <source>
        <dbReference type="ARBA" id="ARBA00022801"/>
    </source>
</evidence>
<evidence type="ECO:0000256" key="12">
    <source>
        <dbReference type="RuleBase" id="RU362042"/>
    </source>
</evidence>
<dbReference type="AlphaFoldDB" id="A0A418IGW6"/>
<keyword evidence="6 12" id="KW-0645">Protease</keyword>
<organism evidence="14 15">
    <name type="scientific">Staphylococcus shinii</name>
    <dbReference type="NCBI Taxonomy" id="2912228"/>
    <lineage>
        <taxon>Bacteria</taxon>
        <taxon>Bacillati</taxon>
        <taxon>Bacillota</taxon>
        <taxon>Bacilli</taxon>
        <taxon>Bacillales</taxon>
        <taxon>Staphylococcaceae</taxon>
        <taxon>Staphylococcus</taxon>
    </lineage>
</organism>
<feature type="active site" evidence="11">
    <location>
        <position position="36"/>
    </location>
</feature>
<dbReference type="InterPro" id="IPR019757">
    <property type="entry name" value="Pept_S26A_signal_pept_1_Lys-AS"/>
</dbReference>
<evidence type="ECO:0000313" key="15">
    <source>
        <dbReference type="Proteomes" id="UP000286317"/>
    </source>
</evidence>
<evidence type="ECO:0000256" key="3">
    <source>
        <dbReference type="ARBA" id="ARBA00004401"/>
    </source>
</evidence>
<dbReference type="EC" id="3.4.21.89" evidence="12"/>
<reference evidence="14 15" key="1">
    <citation type="journal article" date="2016" name="Front. Microbiol.">
        <title>Comprehensive Phylogenetic Analysis of Bovine Non-aureus Staphylococci Species Based on Whole-Genome Sequencing.</title>
        <authorList>
            <person name="Naushad S."/>
            <person name="Barkema H.W."/>
            <person name="Luby C."/>
            <person name="Condas L.A."/>
            <person name="Nobrega D.B."/>
            <person name="Carson D.A."/>
            <person name="De Buck J."/>
        </authorList>
    </citation>
    <scope>NUCLEOTIDE SEQUENCE [LARGE SCALE GENOMIC DNA]</scope>
    <source>
        <strain evidence="14 15">SNUC 4554</strain>
    </source>
</reference>
<keyword evidence="9 12" id="KW-1133">Transmembrane helix</keyword>
<dbReference type="GO" id="GO:0006465">
    <property type="term" value="P:signal peptide processing"/>
    <property type="evidence" value="ECO:0007669"/>
    <property type="project" value="InterPro"/>
</dbReference>
<dbReference type="CDD" id="cd06530">
    <property type="entry name" value="S26_SPase_I"/>
    <property type="match status" value="1"/>
</dbReference>
<name>A0A418IGW6_9STAP</name>
<comment type="function">
    <text evidence="2">Essential for cell viability.</text>
</comment>
<proteinExistence type="inferred from homology"/>
<evidence type="ECO:0000256" key="9">
    <source>
        <dbReference type="ARBA" id="ARBA00022989"/>
    </source>
</evidence>
<dbReference type="SUPFAM" id="SSF51306">
    <property type="entry name" value="LexA/Signal peptidase"/>
    <property type="match status" value="1"/>
</dbReference>
<dbReference type="PRINTS" id="PR00727">
    <property type="entry name" value="LEADERPTASE"/>
</dbReference>
<evidence type="ECO:0000256" key="10">
    <source>
        <dbReference type="ARBA" id="ARBA00023136"/>
    </source>
</evidence>
<comment type="subcellular location">
    <subcellularLocation>
        <location evidence="3">Cell membrane</location>
        <topology evidence="3">Single-pass type II membrane protein</topology>
    </subcellularLocation>
    <subcellularLocation>
        <location evidence="12">Membrane</location>
        <topology evidence="12">Single-pass type II membrane protein</topology>
    </subcellularLocation>
</comment>
<dbReference type="InterPro" id="IPR019758">
    <property type="entry name" value="Pept_S26A_signal_pept_1_CS"/>
</dbReference>
<evidence type="ECO:0000256" key="2">
    <source>
        <dbReference type="ARBA" id="ARBA00002312"/>
    </source>
</evidence>
<accession>A0A418IGW6</accession>
<dbReference type="Gene3D" id="2.10.109.10">
    <property type="entry name" value="Umud Fragment, subunit A"/>
    <property type="match status" value="1"/>
</dbReference>
<sequence>MKKHIIEWVLSILIGIAVALLINTFIFTRYTVSGSSMFPTFHDHDELIVNKLSVPLNKIHRGDVIVFHATKDKDYIKRLIGVPGDKVEYKEDNLYINDKYINEPYLDTNKNNKSTKYLTKNFNVSDLKHAKSHQTIPKGKYLVLGDNRYISNDSRRALGLIPKDKVIGKVSFRFLPLKDIQINFYPTSFNSIND</sequence>
<dbReference type="FunFam" id="2.10.109.10:FF:000008">
    <property type="entry name" value="Signal peptidase I"/>
    <property type="match status" value="1"/>
</dbReference>
<gene>
    <name evidence="14" type="primary">lepB</name>
    <name evidence="14" type="ORF">BU112_04930</name>
</gene>
<keyword evidence="8 12" id="KW-0378">Hydrolase</keyword>
<dbReference type="Pfam" id="PF10502">
    <property type="entry name" value="Peptidase_S26"/>
    <property type="match status" value="1"/>
</dbReference>
<dbReference type="EMBL" id="QXUF01000023">
    <property type="protein sequence ID" value="RIN01729.1"/>
    <property type="molecule type" value="Genomic_DNA"/>
</dbReference>
<dbReference type="InterPro" id="IPR019756">
    <property type="entry name" value="Pept_S26A_signal_pept_1_Ser-AS"/>
</dbReference>
<evidence type="ECO:0000256" key="4">
    <source>
        <dbReference type="ARBA" id="ARBA00009370"/>
    </source>
</evidence>
<keyword evidence="5" id="KW-1003">Cell membrane</keyword>